<evidence type="ECO:0000313" key="9">
    <source>
        <dbReference type="Proteomes" id="UP000236664"/>
    </source>
</evidence>
<comment type="caution">
    <text evidence="8">The sequence shown here is derived from an EMBL/GenBank/DDBJ whole genome shotgun (WGS) entry which is preliminary data.</text>
</comment>
<dbReference type="SUPFAM" id="SSF51905">
    <property type="entry name" value="FAD/NAD(P)-binding domain"/>
    <property type="match status" value="1"/>
</dbReference>
<dbReference type="EMBL" id="MTQA01000158">
    <property type="protein sequence ID" value="PNP76145.1"/>
    <property type="molecule type" value="Genomic_DNA"/>
</dbReference>
<keyword evidence="3" id="KW-0560">Oxidoreductase</keyword>
<feature type="signal peptide" evidence="6">
    <location>
        <begin position="1"/>
        <end position="15"/>
    </location>
</feature>
<dbReference type="InterPro" id="IPR039650">
    <property type="entry name" value="HdrA-like"/>
</dbReference>
<keyword evidence="4" id="KW-0408">Iron</keyword>
<dbReference type="GO" id="GO:0046872">
    <property type="term" value="F:metal ion binding"/>
    <property type="evidence" value="ECO:0007669"/>
    <property type="project" value="UniProtKB-KW"/>
</dbReference>
<organism evidence="8 9">
    <name type="scientific">Gibberella nygamai</name>
    <name type="common">Bean root rot disease fungus</name>
    <name type="synonym">Fusarium nygamai</name>
    <dbReference type="NCBI Taxonomy" id="42673"/>
    <lineage>
        <taxon>Eukaryota</taxon>
        <taxon>Fungi</taxon>
        <taxon>Dikarya</taxon>
        <taxon>Ascomycota</taxon>
        <taxon>Pezizomycotina</taxon>
        <taxon>Sordariomycetes</taxon>
        <taxon>Hypocreomycetidae</taxon>
        <taxon>Hypocreales</taxon>
        <taxon>Nectriaceae</taxon>
        <taxon>Fusarium</taxon>
        <taxon>Fusarium fujikuroi species complex</taxon>
    </lineage>
</organism>
<dbReference type="Gene3D" id="3.30.70.1990">
    <property type="match status" value="1"/>
</dbReference>
<evidence type="ECO:0000256" key="3">
    <source>
        <dbReference type="ARBA" id="ARBA00023002"/>
    </source>
</evidence>
<name>A0A2K0W1J4_GIBNY</name>
<keyword evidence="2" id="KW-0479">Metal-binding</keyword>
<keyword evidence="1" id="KW-0004">4Fe-4S</keyword>
<dbReference type="InterPro" id="IPR036188">
    <property type="entry name" value="FAD/NAD-bd_sf"/>
</dbReference>
<dbReference type="InterPro" id="IPR002937">
    <property type="entry name" value="Amino_oxidase"/>
</dbReference>
<evidence type="ECO:0000256" key="4">
    <source>
        <dbReference type="ARBA" id="ARBA00023004"/>
    </source>
</evidence>
<dbReference type="STRING" id="42673.A0A2K0W1J4"/>
<keyword evidence="9" id="KW-1185">Reference proteome</keyword>
<dbReference type="GO" id="GO:0051539">
    <property type="term" value="F:4 iron, 4 sulfur cluster binding"/>
    <property type="evidence" value="ECO:0007669"/>
    <property type="project" value="UniProtKB-KW"/>
</dbReference>
<dbReference type="Gene3D" id="1.10.405.20">
    <property type="match status" value="1"/>
</dbReference>
<dbReference type="PANTHER" id="PTHR43498:SF1">
    <property type="entry name" value="COB--COM HETERODISULFIDE REDUCTASE IRON-SULFUR SUBUNIT A"/>
    <property type="match status" value="1"/>
</dbReference>
<keyword evidence="6" id="KW-0732">Signal</keyword>
<evidence type="ECO:0000256" key="2">
    <source>
        <dbReference type="ARBA" id="ARBA00022723"/>
    </source>
</evidence>
<feature type="chain" id="PRO_5014403359" description="Amine oxidase domain-containing protein" evidence="6">
    <location>
        <begin position="16"/>
        <end position="475"/>
    </location>
</feature>
<evidence type="ECO:0000256" key="1">
    <source>
        <dbReference type="ARBA" id="ARBA00022485"/>
    </source>
</evidence>
<dbReference type="Pfam" id="PF01593">
    <property type="entry name" value="Amino_oxidase"/>
    <property type="match status" value="1"/>
</dbReference>
<dbReference type="GO" id="GO:0016491">
    <property type="term" value="F:oxidoreductase activity"/>
    <property type="evidence" value="ECO:0007669"/>
    <property type="project" value="UniProtKB-KW"/>
</dbReference>
<feature type="domain" description="Amine oxidase" evidence="7">
    <location>
        <begin position="38"/>
        <end position="301"/>
    </location>
</feature>
<evidence type="ECO:0000259" key="7">
    <source>
        <dbReference type="Pfam" id="PF01593"/>
    </source>
</evidence>
<protein>
    <recommendedName>
        <fullName evidence="7">Amine oxidase domain-containing protein</fullName>
    </recommendedName>
</protein>
<reference evidence="8 9" key="1">
    <citation type="submission" date="2017-06" db="EMBL/GenBank/DDBJ databases">
        <title>Genome of Fusarium nygamai isolate CS10214.</title>
        <authorList>
            <person name="Gardiner D.M."/>
            <person name="Obanor F."/>
            <person name="Kazan K."/>
        </authorList>
    </citation>
    <scope>NUCLEOTIDE SEQUENCE [LARGE SCALE GENOMIC DNA]</scope>
    <source>
        <strain evidence="8 9">CS10214</strain>
    </source>
</reference>
<proteinExistence type="predicted"/>
<sequence>MKFYSAITLASCVSAIVVPNGSAPKYDVDVAVIGGGSAGIHAAVNLQDSGYKVAVIEKEHQIGGHAQTFVNPVTKKHVNIGVALFMNVKSAQQYLGRLKVALATSNPFTALGNLKKFDFTLGIPIPDQTEAQAAETKKAMASAMQAYSQNVLSKYPWIDQGYFIPNPVPEELLMPFGKFAEKYNFSAILPLISQLNWYNGNITTVPALYGVKDFGPGLLQSVSSEFIVTASGDTRDVYVAAAQVLGDSVYLNSEVIKVERKAEGKGVVVVFRQNGKNITLRARKLVVAIPQTRANTRVFDLCEKERQVFTRFKALGYVCGIAQLPDVDNGIQNVGAFTPLNLPLAPGTNGFLPSNSPHDYIVSVGSDYDGFTIADGEALLRENLETLARVGGVSTDAPKKAKFPYLESHAPYFLHVTGHDIANGFYSDFLSLEGYRNTYWAGAAFAGHNSALIWNFNDGTVLPAIKKALELETSL</sequence>
<accession>A0A2K0W1J4</accession>
<dbReference type="PANTHER" id="PTHR43498">
    <property type="entry name" value="FERREDOXIN:COB-COM HETERODISULFIDE REDUCTASE SUBUNIT A"/>
    <property type="match status" value="1"/>
</dbReference>
<evidence type="ECO:0000256" key="5">
    <source>
        <dbReference type="ARBA" id="ARBA00023014"/>
    </source>
</evidence>
<dbReference type="Proteomes" id="UP000236664">
    <property type="component" value="Unassembled WGS sequence"/>
</dbReference>
<evidence type="ECO:0000256" key="6">
    <source>
        <dbReference type="SAM" id="SignalP"/>
    </source>
</evidence>
<dbReference type="Gene3D" id="3.50.50.60">
    <property type="entry name" value="FAD/NAD(P)-binding domain"/>
    <property type="match status" value="1"/>
</dbReference>
<dbReference type="OrthoDB" id="68575at2759"/>
<keyword evidence="5" id="KW-0411">Iron-sulfur</keyword>
<evidence type="ECO:0000313" key="8">
    <source>
        <dbReference type="EMBL" id="PNP76145.1"/>
    </source>
</evidence>
<dbReference type="AlphaFoldDB" id="A0A2K0W1J4"/>
<gene>
    <name evidence="8" type="ORF">FNYG_10514</name>
</gene>